<organism evidence="1 2">
    <name type="scientific">Virgisporangium ochraceum</name>
    <dbReference type="NCBI Taxonomy" id="65505"/>
    <lineage>
        <taxon>Bacteria</taxon>
        <taxon>Bacillati</taxon>
        <taxon>Actinomycetota</taxon>
        <taxon>Actinomycetes</taxon>
        <taxon>Micromonosporales</taxon>
        <taxon>Micromonosporaceae</taxon>
        <taxon>Virgisporangium</taxon>
    </lineage>
</organism>
<dbReference type="RefSeq" id="WP_203925782.1">
    <property type="nucleotide sequence ID" value="NZ_BOPH01000009.1"/>
</dbReference>
<gene>
    <name evidence="1" type="ORF">Voc01_006980</name>
</gene>
<protein>
    <submittedName>
        <fullName evidence="1">Uncharacterized protein</fullName>
    </submittedName>
</protein>
<dbReference type="Proteomes" id="UP000635606">
    <property type="component" value="Unassembled WGS sequence"/>
</dbReference>
<dbReference type="EMBL" id="BOPH01000009">
    <property type="protein sequence ID" value="GIJ65781.1"/>
    <property type="molecule type" value="Genomic_DNA"/>
</dbReference>
<evidence type="ECO:0000313" key="2">
    <source>
        <dbReference type="Proteomes" id="UP000635606"/>
    </source>
</evidence>
<proteinExistence type="predicted"/>
<evidence type="ECO:0000313" key="1">
    <source>
        <dbReference type="EMBL" id="GIJ65781.1"/>
    </source>
</evidence>
<sequence length="467" mass="49313">MRGTQLAEVHAFDDAGVTAALELVTAFDDAFVTGFARLNEERVGALTALSGAMAVTPLGERVAEAVDKVAAGSIADEHLVALAAARSALLGSVHDALVAGVDRALGRERAAYEAAPVDGGEEHLNLLAGSRSWLRELAIAGWRGVDHDLVSAVGQTVTALLALPAESGPSRRRLAVLLDGLAAELRAASPIATMDKLPKRRWADLWCRALLLSQPGQGEPVAAPVSGRLLVLGADVHEHATAVQVQVHGVLETGEGARLVRASVSAAKVDTIVGRAVWKLLAQHTMLTQALAKRVSLTLTDIPLLPSGDLVWHDDRARPGEPADPFTTAKTMLSAAVAPAAPPLQRHPIGIAEPVLLEHYSVENDLLHRDGGPEEGVRLAFDRLPSSGPLTADLVRKSNACVGLLRWDAGAWSVQPLAVRVESKKGDVEYHNGDWALGHPDPKVVKADAKDDAVGTLRERAGRLLRK</sequence>
<accession>A0A8J3ZQN2</accession>
<comment type="caution">
    <text evidence="1">The sequence shown here is derived from an EMBL/GenBank/DDBJ whole genome shotgun (WGS) entry which is preliminary data.</text>
</comment>
<reference evidence="1" key="1">
    <citation type="submission" date="2021-01" db="EMBL/GenBank/DDBJ databases">
        <title>Whole genome shotgun sequence of Virgisporangium ochraceum NBRC 16418.</title>
        <authorList>
            <person name="Komaki H."/>
            <person name="Tamura T."/>
        </authorList>
    </citation>
    <scope>NUCLEOTIDE SEQUENCE</scope>
    <source>
        <strain evidence="1">NBRC 16418</strain>
    </source>
</reference>
<name>A0A8J3ZQN2_9ACTN</name>
<keyword evidence="2" id="KW-1185">Reference proteome</keyword>
<dbReference type="AlphaFoldDB" id="A0A8J3ZQN2"/>